<feature type="compositionally biased region" description="Basic and acidic residues" evidence="1">
    <location>
        <begin position="69"/>
        <end position="80"/>
    </location>
</feature>
<dbReference type="EMBL" id="HG994368">
    <property type="protein sequence ID" value="CAF1841452.1"/>
    <property type="molecule type" value="Genomic_DNA"/>
</dbReference>
<dbReference type="Proteomes" id="UP001295469">
    <property type="component" value="Chromosome C04"/>
</dbReference>
<feature type="compositionally biased region" description="Polar residues" evidence="1">
    <location>
        <begin position="1"/>
        <end position="14"/>
    </location>
</feature>
<proteinExistence type="predicted"/>
<dbReference type="AlphaFoldDB" id="A0A816JWY7"/>
<reference evidence="2" key="1">
    <citation type="submission" date="2021-01" db="EMBL/GenBank/DDBJ databases">
        <authorList>
            <consortium name="Genoscope - CEA"/>
            <person name="William W."/>
        </authorList>
    </citation>
    <scope>NUCLEOTIDE SEQUENCE</scope>
</reference>
<feature type="compositionally biased region" description="Polar residues" evidence="1">
    <location>
        <begin position="42"/>
        <end position="57"/>
    </location>
</feature>
<evidence type="ECO:0000256" key="1">
    <source>
        <dbReference type="SAM" id="MobiDB-lite"/>
    </source>
</evidence>
<accession>A0A816JWY7</accession>
<sequence length="86" mass="8837">MDGATFSATNVQESYSEDSLHSHALLAASVADPLESEGTGSGDVQLNPTCPLTTTTGAEEHTGVGSSAEEPHVSSAERELKKAHKA</sequence>
<name>A0A816JWY7_BRANA</name>
<evidence type="ECO:0000313" key="2">
    <source>
        <dbReference type="EMBL" id="CAF1841452.1"/>
    </source>
</evidence>
<organism evidence="2">
    <name type="scientific">Brassica napus</name>
    <name type="common">Rape</name>
    <dbReference type="NCBI Taxonomy" id="3708"/>
    <lineage>
        <taxon>Eukaryota</taxon>
        <taxon>Viridiplantae</taxon>
        <taxon>Streptophyta</taxon>
        <taxon>Embryophyta</taxon>
        <taxon>Tracheophyta</taxon>
        <taxon>Spermatophyta</taxon>
        <taxon>Magnoliopsida</taxon>
        <taxon>eudicotyledons</taxon>
        <taxon>Gunneridae</taxon>
        <taxon>Pentapetalae</taxon>
        <taxon>rosids</taxon>
        <taxon>malvids</taxon>
        <taxon>Brassicales</taxon>
        <taxon>Brassicaceae</taxon>
        <taxon>Brassiceae</taxon>
        <taxon>Brassica</taxon>
    </lineage>
</organism>
<protein>
    <submittedName>
        <fullName evidence="2">(rape) hypothetical protein</fullName>
    </submittedName>
</protein>
<gene>
    <name evidence="2" type="ORF">DARMORV10_C04P29640.1</name>
</gene>
<feature type="region of interest" description="Disordered" evidence="1">
    <location>
        <begin position="1"/>
        <end position="20"/>
    </location>
</feature>
<feature type="region of interest" description="Disordered" evidence="1">
    <location>
        <begin position="31"/>
        <end position="86"/>
    </location>
</feature>